<reference evidence="3 4" key="1">
    <citation type="journal article" date="2018" name="Nat. Ecol. Evol.">
        <title>Pezizomycetes genomes reveal the molecular basis of ectomycorrhizal truffle lifestyle.</title>
        <authorList>
            <person name="Murat C."/>
            <person name="Payen T."/>
            <person name="Noel B."/>
            <person name="Kuo A."/>
            <person name="Morin E."/>
            <person name="Chen J."/>
            <person name="Kohler A."/>
            <person name="Krizsan K."/>
            <person name="Balestrini R."/>
            <person name="Da Silva C."/>
            <person name="Montanini B."/>
            <person name="Hainaut M."/>
            <person name="Levati E."/>
            <person name="Barry K.W."/>
            <person name="Belfiori B."/>
            <person name="Cichocki N."/>
            <person name="Clum A."/>
            <person name="Dockter R.B."/>
            <person name="Fauchery L."/>
            <person name="Guy J."/>
            <person name="Iotti M."/>
            <person name="Le Tacon F."/>
            <person name="Lindquist E.A."/>
            <person name="Lipzen A."/>
            <person name="Malagnac F."/>
            <person name="Mello A."/>
            <person name="Molinier V."/>
            <person name="Miyauchi S."/>
            <person name="Poulain J."/>
            <person name="Riccioni C."/>
            <person name="Rubini A."/>
            <person name="Sitrit Y."/>
            <person name="Splivallo R."/>
            <person name="Traeger S."/>
            <person name="Wang M."/>
            <person name="Zifcakova L."/>
            <person name="Wipf D."/>
            <person name="Zambonelli A."/>
            <person name="Paolocci F."/>
            <person name="Nowrousian M."/>
            <person name="Ottonello S."/>
            <person name="Baldrian P."/>
            <person name="Spatafora J.W."/>
            <person name="Henrissat B."/>
            <person name="Nagy L.G."/>
            <person name="Aury J.M."/>
            <person name="Wincker P."/>
            <person name="Grigoriev I.V."/>
            <person name="Bonfante P."/>
            <person name="Martin F.M."/>
        </authorList>
    </citation>
    <scope>NUCLEOTIDE SEQUENCE [LARGE SCALE GENOMIC DNA]</scope>
    <source>
        <strain evidence="3 4">RN42</strain>
    </source>
</reference>
<evidence type="ECO:0000313" key="4">
    <source>
        <dbReference type="Proteomes" id="UP000275078"/>
    </source>
</evidence>
<feature type="region of interest" description="Disordered" evidence="1">
    <location>
        <begin position="275"/>
        <end position="556"/>
    </location>
</feature>
<feature type="compositionally biased region" description="Basic and acidic residues" evidence="1">
    <location>
        <begin position="433"/>
        <end position="449"/>
    </location>
</feature>
<dbReference type="AlphaFoldDB" id="A0A3N4IIZ1"/>
<evidence type="ECO:0000256" key="1">
    <source>
        <dbReference type="SAM" id="MobiDB-lite"/>
    </source>
</evidence>
<evidence type="ECO:0000313" key="3">
    <source>
        <dbReference type="EMBL" id="RPA84110.1"/>
    </source>
</evidence>
<feature type="signal peptide" evidence="2">
    <location>
        <begin position="1"/>
        <end position="28"/>
    </location>
</feature>
<feature type="region of interest" description="Disordered" evidence="1">
    <location>
        <begin position="64"/>
        <end position="84"/>
    </location>
</feature>
<keyword evidence="2" id="KW-0732">Signal</keyword>
<name>A0A3N4IIZ1_ASCIM</name>
<feature type="chain" id="PRO_5017963055" evidence="2">
    <location>
        <begin position="29"/>
        <end position="556"/>
    </location>
</feature>
<evidence type="ECO:0000256" key="2">
    <source>
        <dbReference type="SAM" id="SignalP"/>
    </source>
</evidence>
<feature type="compositionally biased region" description="Polar residues" evidence="1">
    <location>
        <begin position="397"/>
        <end position="412"/>
    </location>
</feature>
<feature type="compositionally biased region" description="Polar residues" evidence="1">
    <location>
        <begin position="275"/>
        <end position="292"/>
    </location>
</feature>
<gene>
    <name evidence="3" type="ORF">BJ508DRAFT_303943</name>
</gene>
<dbReference type="EMBL" id="ML119660">
    <property type="protein sequence ID" value="RPA84110.1"/>
    <property type="molecule type" value="Genomic_DNA"/>
</dbReference>
<feature type="compositionally biased region" description="Basic and acidic residues" evidence="1">
    <location>
        <begin position="534"/>
        <end position="556"/>
    </location>
</feature>
<feature type="compositionally biased region" description="Polar residues" evidence="1">
    <location>
        <begin position="64"/>
        <end position="73"/>
    </location>
</feature>
<proteinExistence type="predicted"/>
<dbReference type="Proteomes" id="UP000275078">
    <property type="component" value="Unassembled WGS sequence"/>
</dbReference>
<keyword evidence="4" id="KW-1185">Reference proteome</keyword>
<organism evidence="3 4">
    <name type="scientific">Ascobolus immersus RN42</name>
    <dbReference type="NCBI Taxonomy" id="1160509"/>
    <lineage>
        <taxon>Eukaryota</taxon>
        <taxon>Fungi</taxon>
        <taxon>Dikarya</taxon>
        <taxon>Ascomycota</taxon>
        <taxon>Pezizomycotina</taxon>
        <taxon>Pezizomycetes</taxon>
        <taxon>Pezizales</taxon>
        <taxon>Ascobolaceae</taxon>
        <taxon>Ascobolus</taxon>
    </lineage>
</organism>
<accession>A0A3N4IIZ1</accession>
<sequence length="556" mass="61754">MTLALIRYEFIHALFHVLFLMQPHRSSARPSEALHTSASPKPNLPSFQPLNYFGEIRKASAQAKTQNRALSDNRSGRKNVNDDGYRIATRRLETPMAQSTTSFASLEVTIRLFTANRGTTPTHLPPDQKFFWNPTQVVHHYSDWLMELFHHSNSSPGHRAWRERQREMKLDTDPLSDDPDGVRTISISSLYKDHLTGARNKVVIPIDMTPILPATPCTIGSIFAVLKRNAAKWHESSTTVSAGKNNKSSTILPMTDSSVVIVLTVPTYWDFSNEETANHSPYSLNRRSQSCVPPTKPPLRSISSSQQPSVLPFPASEACEIKTEDPLSSISSEDSEEIEETQKSQRASSTFSIQSEAQTPQPPQSPVSSNKTPKPPARAHKTPKAPARSDKTPNPPAHSNKTAKPPNLNRSAKTPKPPTRSDKTPKPPACSDKTSEPGESSEKHTKETQETPVDATAQATTSRSVSRAESYHLQSPEPLHYSFGEESMGPPSYIPPRFTPSHPLADNSEEKDGSDQDVSYMEVTKGNKRNSRRMSPDEKTENAAWKDRNPKDSKKK</sequence>
<protein>
    <submittedName>
        <fullName evidence="3">Uncharacterized protein</fullName>
    </submittedName>
</protein>
<feature type="compositionally biased region" description="Polar residues" evidence="1">
    <location>
        <begin position="457"/>
        <end position="467"/>
    </location>
</feature>
<feature type="compositionally biased region" description="Polar residues" evidence="1">
    <location>
        <begin position="344"/>
        <end position="357"/>
    </location>
</feature>